<dbReference type="InterPro" id="IPR020097">
    <property type="entry name" value="PsdUridine_synth_TruA_a/b_dom"/>
</dbReference>
<keyword evidence="10" id="KW-1185">Reference proteome</keyword>
<evidence type="ECO:0000256" key="7">
    <source>
        <dbReference type="RuleBase" id="RU003792"/>
    </source>
</evidence>
<dbReference type="AlphaFoldDB" id="D4ZME9"/>
<dbReference type="STRING" id="637905.SVI_2877"/>
<dbReference type="EC" id="5.4.99.12" evidence="4"/>
<feature type="binding site" evidence="4 6">
    <location>
        <position position="123"/>
    </location>
    <ligand>
        <name>substrate</name>
    </ligand>
</feature>
<comment type="subunit">
    <text evidence="4">Homodimer.</text>
</comment>
<dbReference type="InterPro" id="IPR001406">
    <property type="entry name" value="PsdUridine_synth_TruA"/>
</dbReference>
<keyword evidence="2 4" id="KW-0819">tRNA processing</keyword>
<feature type="domain" description="Pseudouridine synthase I TruA alpha/beta" evidence="8">
    <location>
        <begin position="22"/>
        <end position="116"/>
    </location>
</feature>
<dbReference type="SUPFAM" id="SSF55120">
    <property type="entry name" value="Pseudouridine synthase"/>
    <property type="match status" value="1"/>
</dbReference>
<keyword evidence="3 4" id="KW-0413">Isomerase</keyword>
<evidence type="ECO:0000256" key="2">
    <source>
        <dbReference type="ARBA" id="ARBA00022694"/>
    </source>
</evidence>
<dbReference type="EMBL" id="AP011177">
    <property type="protein sequence ID" value="BAJ02848.1"/>
    <property type="molecule type" value="Genomic_DNA"/>
</dbReference>
<dbReference type="FunFam" id="3.30.70.580:FF:000001">
    <property type="entry name" value="tRNA pseudouridine synthase A"/>
    <property type="match status" value="1"/>
</dbReference>
<dbReference type="PIRSF" id="PIRSF001430">
    <property type="entry name" value="tRNA_psdUrid_synth"/>
    <property type="match status" value="1"/>
</dbReference>
<name>D4ZME9_SHEVD</name>
<evidence type="ECO:0000256" key="3">
    <source>
        <dbReference type="ARBA" id="ARBA00023235"/>
    </source>
</evidence>
<evidence type="ECO:0000256" key="6">
    <source>
        <dbReference type="PIRSR" id="PIRSR001430-2"/>
    </source>
</evidence>
<gene>
    <name evidence="4 9" type="primary">truA</name>
    <name evidence="9" type="ordered locus">SVI_2877</name>
</gene>
<organism evidence="9 10">
    <name type="scientific">Shewanella violacea (strain JCM 10179 / CIP 106290 / LMG 19151 / DSS12)</name>
    <dbReference type="NCBI Taxonomy" id="637905"/>
    <lineage>
        <taxon>Bacteria</taxon>
        <taxon>Pseudomonadati</taxon>
        <taxon>Pseudomonadota</taxon>
        <taxon>Gammaproteobacteria</taxon>
        <taxon>Alteromonadales</taxon>
        <taxon>Shewanellaceae</taxon>
        <taxon>Shewanella</taxon>
    </lineage>
</organism>
<dbReference type="NCBIfam" id="TIGR00071">
    <property type="entry name" value="hisT_truA"/>
    <property type="match status" value="1"/>
</dbReference>
<dbReference type="PANTHER" id="PTHR11142:SF0">
    <property type="entry name" value="TRNA PSEUDOURIDINE SYNTHASE-LIKE 1"/>
    <property type="match status" value="1"/>
</dbReference>
<comment type="catalytic activity">
    <reaction evidence="4 7">
        <text>uridine(38/39/40) in tRNA = pseudouridine(38/39/40) in tRNA</text>
        <dbReference type="Rhea" id="RHEA:22376"/>
        <dbReference type="Rhea" id="RHEA-COMP:10085"/>
        <dbReference type="Rhea" id="RHEA-COMP:10087"/>
        <dbReference type="ChEBI" id="CHEBI:65314"/>
        <dbReference type="ChEBI" id="CHEBI:65315"/>
        <dbReference type="EC" id="5.4.99.12"/>
    </reaction>
</comment>
<proteinExistence type="inferred from homology"/>
<dbReference type="HOGENOM" id="CLU_014673_0_2_6"/>
<dbReference type="InterPro" id="IPR020103">
    <property type="entry name" value="PsdUridine_synth_cat_dom_sf"/>
</dbReference>
<dbReference type="Pfam" id="PF01416">
    <property type="entry name" value="PseudoU_synth_1"/>
    <property type="match status" value="2"/>
</dbReference>
<evidence type="ECO:0000256" key="4">
    <source>
        <dbReference type="HAMAP-Rule" id="MF_00171"/>
    </source>
</evidence>
<evidence type="ECO:0000259" key="8">
    <source>
        <dbReference type="Pfam" id="PF01416"/>
    </source>
</evidence>
<comment type="similarity">
    <text evidence="1 4 7">Belongs to the tRNA pseudouridine synthase TruA family.</text>
</comment>
<dbReference type="InterPro" id="IPR020094">
    <property type="entry name" value="TruA/RsuA/RluB/E/F_N"/>
</dbReference>
<protein>
    <recommendedName>
        <fullName evidence="4">tRNA pseudouridine synthase A</fullName>
        <ecNumber evidence="4">5.4.99.12</ecNumber>
    </recommendedName>
    <alternativeName>
        <fullName evidence="4">tRNA pseudouridine(38-40) synthase</fullName>
    </alternativeName>
    <alternativeName>
        <fullName evidence="4">tRNA pseudouridylate synthase I</fullName>
    </alternativeName>
    <alternativeName>
        <fullName evidence="4">tRNA-uridine isomerase I</fullName>
    </alternativeName>
</protein>
<evidence type="ECO:0000256" key="5">
    <source>
        <dbReference type="PIRSR" id="PIRSR001430-1"/>
    </source>
</evidence>
<evidence type="ECO:0000313" key="9">
    <source>
        <dbReference type="EMBL" id="BAJ02848.1"/>
    </source>
</evidence>
<feature type="active site" description="Nucleophile" evidence="4 5">
    <location>
        <position position="65"/>
    </location>
</feature>
<dbReference type="KEGG" id="svo:SVI_2877"/>
<evidence type="ECO:0000313" key="10">
    <source>
        <dbReference type="Proteomes" id="UP000002350"/>
    </source>
</evidence>
<comment type="caution">
    <text evidence="4">Lacks conserved residue(s) required for the propagation of feature annotation.</text>
</comment>
<dbReference type="eggNOG" id="COG0101">
    <property type="taxonomic scope" value="Bacteria"/>
</dbReference>
<evidence type="ECO:0000256" key="1">
    <source>
        <dbReference type="ARBA" id="ARBA00009375"/>
    </source>
</evidence>
<dbReference type="Gene3D" id="3.30.70.660">
    <property type="entry name" value="Pseudouridine synthase I, catalytic domain, C-terminal subdomain"/>
    <property type="match status" value="1"/>
</dbReference>
<dbReference type="HAMAP" id="MF_00171">
    <property type="entry name" value="TruA"/>
    <property type="match status" value="1"/>
</dbReference>
<comment type="function">
    <text evidence="4">Formation of pseudouridine at positions 38, 39 and 40 in the anticodon stem and loop of transfer RNAs.</text>
</comment>
<sequence>MIKAWSQRQVQRGCMRVALGIEYDGSKYYGWQRQLEVDTVQAQLERALSKVANQPITVHCAGRTDAGVHGTGQVVHFETTAIRKESAWTLGVNVNLPDDIAVKWVKLVDDDFHARFSATARRYRYLIYNYHLRPGILRSGVSHYRGQLDENKMHQAAQHFVGEHDFTSFRALHCQSKSPFRHVHEVNVTRQGMYLCVDIKANAFLHHMVRNIVGSLIEIGQGHQQGDWIVELLALKDRSKAAPTAKPNGLYMVDVTYPDKYELPKLALGPLFMLD</sequence>
<dbReference type="GO" id="GO:0160147">
    <property type="term" value="F:tRNA pseudouridine(38-40) synthase activity"/>
    <property type="evidence" value="ECO:0007669"/>
    <property type="project" value="UniProtKB-EC"/>
</dbReference>
<feature type="domain" description="Pseudouridine synthase I TruA alpha/beta" evidence="8">
    <location>
        <begin position="156"/>
        <end position="258"/>
    </location>
</feature>
<dbReference type="CDD" id="cd02570">
    <property type="entry name" value="PseudoU_synth_EcTruA"/>
    <property type="match status" value="1"/>
</dbReference>
<dbReference type="Gene3D" id="3.30.70.580">
    <property type="entry name" value="Pseudouridine synthase I, catalytic domain, N-terminal subdomain"/>
    <property type="match status" value="1"/>
</dbReference>
<dbReference type="InterPro" id="IPR020095">
    <property type="entry name" value="PsdUridine_synth_TruA_C"/>
</dbReference>
<dbReference type="GO" id="GO:0031119">
    <property type="term" value="P:tRNA pseudouridine synthesis"/>
    <property type="evidence" value="ECO:0007669"/>
    <property type="project" value="UniProtKB-UniRule"/>
</dbReference>
<dbReference type="GO" id="GO:0003723">
    <property type="term" value="F:RNA binding"/>
    <property type="evidence" value="ECO:0007669"/>
    <property type="project" value="InterPro"/>
</dbReference>
<reference evidence="10" key="1">
    <citation type="journal article" date="2010" name="Mol. Biosyst.">
        <title>Complete genome sequence and comparative analysis of Shewanella violacea, a psychrophilic and piezophilic bacterium from deep sea floor sediments.</title>
        <authorList>
            <person name="Aono E."/>
            <person name="Baba T."/>
            <person name="Ara T."/>
            <person name="Nishi T."/>
            <person name="Nakamichi T."/>
            <person name="Inamoto E."/>
            <person name="Toyonaga H."/>
            <person name="Hasegawa M."/>
            <person name="Takai Y."/>
            <person name="Okumura Y."/>
            <person name="Baba M."/>
            <person name="Tomita M."/>
            <person name="Kato C."/>
            <person name="Oshima T."/>
            <person name="Nakasone K."/>
            <person name="Mori H."/>
        </authorList>
    </citation>
    <scope>NUCLEOTIDE SEQUENCE [LARGE SCALE GENOMIC DNA]</scope>
    <source>
        <strain evidence="10">JCM 10179 / CIP 106290 / LMG 19151 / DSS12</strain>
    </source>
</reference>
<dbReference type="PANTHER" id="PTHR11142">
    <property type="entry name" value="PSEUDOURIDYLATE SYNTHASE"/>
    <property type="match status" value="1"/>
</dbReference>
<dbReference type="Proteomes" id="UP000002350">
    <property type="component" value="Chromosome"/>
</dbReference>
<accession>D4ZME9</accession>